<name>A0A3Q9V9W6_9BACT</name>
<keyword evidence="3" id="KW-1185">Reference proteome</keyword>
<evidence type="ECO:0000313" key="3">
    <source>
        <dbReference type="Proteomes" id="UP000256585"/>
    </source>
</evidence>
<feature type="compositionally biased region" description="Basic and acidic residues" evidence="1">
    <location>
        <begin position="30"/>
        <end position="79"/>
    </location>
</feature>
<accession>A0A3Q9V9W6</accession>
<dbReference type="RefSeq" id="WP_116171935.1">
    <property type="nucleotide sequence ID" value="NZ_CP033058.2"/>
</dbReference>
<dbReference type="EMBL" id="CP033058">
    <property type="protein sequence ID" value="AZZ65246.1"/>
    <property type="molecule type" value="Genomic_DNA"/>
</dbReference>
<feature type="region of interest" description="Disordered" evidence="1">
    <location>
        <begin position="28"/>
        <end position="89"/>
    </location>
</feature>
<evidence type="ECO:0000313" key="2">
    <source>
        <dbReference type="EMBL" id="AZZ65246.1"/>
    </source>
</evidence>
<dbReference type="Proteomes" id="UP000256585">
    <property type="component" value="Chromosome"/>
</dbReference>
<sequence length="89" mass="10157">MKKSKKILISLGLLTPMATIIPMLSVSCKKPKDSGKDNKNNHEKDKEDNNKKDDQNNHENDSKEDEHNNDLNEAEETKNLESFFATIDN</sequence>
<dbReference type="AlphaFoldDB" id="A0A3Q9V9W6"/>
<organism evidence="2 3">
    <name type="scientific">Metamycoplasma phocicerebrale</name>
    <dbReference type="NCBI Taxonomy" id="142649"/>
    <lineage>
        <taxon>Bacteria</taxon>
        <taxon>Bacillati</taxon>
        <taxon>Mycoplasmatota</taxon>
        <taxon>Mycoplasmoidales</taxon>
        <taxon>Metamycoplasmataceae</taxon>
        <taxon>Metamycoplasma</taxon>
    </lineage>
</organism>
<evidence type="ECO:0000256" key="1">
    <source>
        <dbReference type="SAM" id="MobiDB-lite"/>
    </source>
</evidence>
<dbReference type="PROSITE" id="PS51257">
    <property type="entry name" value="PROKAR_LIPOPROTEIN"/>
    <property type="match status" value="1"/>
</dbReference>
<proteinExistence type="predicted"/>
<protein>
    <recommendedName>
        <fullName evidence="4">Variable surface lipoprotein</fullName>
    </recommendedName>
</protein>
<gene>
    <name evidence="2" type="ORF">DMC14_000270</name>
</gene>
<evidence type="ECO:0008006" key="4">
    <source>
        <dbReference type="Google" id="ProtNLM"/>
    </source>
</evidence>
<reference evidence="2" key="1">
    <citation type="submission" date="2019-03" db="EMBL/GenBank/DDBJ databases">
        <title>Draft Sequence and Annotation of the Mycoplasma phocicerebrale Strain 1049T Genome.</title>
        <authorList>
            <person name="Frasca S.Jr."/>
            <person name="Kutish G.F."/>
            <person name="Castellanos Gell J."/>
            <person name="Michaels D.L."/>
            <person name="Brown D.R."/>
        </authorList>
    </citation>
    <scope>NUCLEOTIDE SEQUENCE</scope>
    <source>
        <strain evidence="2">1049</strain>
    </source>
</reference>
<dbReference type="KEGG" id="mphc:DMC14_000270"/>